<organism evidence="1">
    <name type="scientific">viral metagenome</name>
    <dbReference type="NCBI Taxonomy" id="1070528"/>
    <lineage>
        <taxon>unclassified sequences</taxon>
        <taxon>metagenomes</taxon>
        <taxon>organismal metagenomes</taxon>
    </lineage>
</organism>
<proteinExistence type="predicted"/>
<reference evidence="1" key="1">
    <citation type="journal article" date="2020" name="Nature">
        <title>Giant virus diversity and host interactions through global metagenomics.</title>
        <authorList>
            <person name="Schulz F."/>
            <person name="Roux S."/>
            <person name="Paez-Espino D."/>
            <person name="Jungbluth S."/>
            <person name="Walsh D.A."/>
            <person name="Denef V.J."/>
            <person name="McMahon K.D."/>
            <person name="Konstantinidis K.T."/>
            <person name="Eloe-Fadrosh E.A."/>
            <person name="Kyrpides N.C."/>
            <person name="Woyke T."/>
        </authorList>
    </citation>
    <scope>NUCLEOTIDE SEQUENCE</scope>
    <source>
        <strain evidence="1">GVMAG-M-3300023174-60</strain>
    </source>
</reference>
<name>A0A6C0DUI4_9ZZZZ</name>
<accession>A0A6C0DUI4</accession>
<dbReference type="EMBL" id="MN739677">
    <property type="protein sequence ID" value="QHT20284.1"/>
    <property type="molecule type" value="Genomic_DNA"/>
</dbReference>
<protein>
    <submittedName>
        <fullName evidence="1">Uncharacterized protein</fullName>
    </submittedName>
</protein>
<dbReference type="AlphaFoldDB" id="A0A6C0DUI4"/>
<evidence type="ECO:0000313" key="1">
    <source>
        <dbReference type="EMBL" id="QHT20284.1"/>
    </source>
</evidence>
<sequence length="439" mass="51071">MPLNYHNSVFKELVEKYSTWDDMRNYLESEEGGLFRIADKNEEAGYSLIRYEKGVSKMDLPHSKWFRSVVWNTKTNRPVCVAPPKAATQEFPFKTLKELADAGIVCQELLDGFMINCFRVVGDKTLHITSRSKLNAAGKFYSEKSFRELFMEAYMNTSELSFYSETIIQDNSSDILSPDSSKGEVAVFYSFLVQHKEHRIVKNIENNRVFVVHKGTVFEDGHVEFEDSPATFKGKVNIEDIELSVKPLKGSYAQIVALAPSVEEQAEVQKWIKNILQERYWQFQGLAFKDVSGNRWRFRSEKYSAVKALRGNSPTIRERFAQLYSQNLINKYLEYYSDEMLPMTVHLMFMNSIIKLLYDFYVDLHITRVKKAEDIDKMYLPHLYNIHGIYLNQLRPEGKKVNINEITLYLHRQPWQRVSFLIKKTVDNISITDVSGVSV</sequence>